<dbReference type="InterPro" id="IPR029066">
    <property type="entry name" value="PLP-binding_barrel"/>
</dbReference>
<dbReference type="PANTHER" id="PTHR10146">
    <property type="entry name" value="PROLINE SYNTHETASE CO-TRANSCRIBED BACTERIAL HOMOLOG PROTEIN"/>
    <property type="match status" value="1"/>
</dbReference>
<dbReference type="GO" id="GO:0008061">
    <property type="term" value="F:chitin binding"/>
    <property type="evidence" value="ECO:0007669"/>
    <property type="project" value="InterPro"/>
</dbReference>
<dbReference type="HAMAP" id="MF_02087">
    <property type="entry name" value="PLP_homeostasis"/>
    <property type="match status" value="1"/>
</dbReference>
<accession>A0A7R8X3F5</accession>
<dbReference type="FunFam" id="3.20.20.10:FF:000007">
    <property type="entry name" value="Pyridoxal phosphate homeostasis protein"/>
    <property type="match status" value="1"/>
</dbReference>
<protein>
    <recommendedName>
        <fullName evidence="2">Pyridoxal phosphate homeostasis protein</fullName>
        <shortName evidence="2">PLP homeostasis protein</shortName>
    </recommendedName>
</protein>
<dbReference type="SMART" id="SM00494">
    <property type="entry name" value="ChtBD2"/>
    <property type="match status" value="2"/>
</dbReference>
<proteinExistence type="inferred from homology"/>
<dbReference type="Gene3D" id="3.20.20.10">
    <property type="entry name" value="Alanine racemase"/>
    <property type="match status" value="1"/>
</dbReference>
<keyword evidence="1 2" id="KW-0663">Pyridoxal phosphate</keyword>
<evidence type="ECO:0000313" key="4">
    <source>
        <dbReference type="EMBL" id="CAD7242081.1"/>
    </source>
</evidence>
<feature type="modified residue" description="N6-(pyridoxal phosphate)lysine" evidence="2">
    <location>
        <position position="45"/>
    </location>
</feature>
<evidence type="ECO:0000259" key="3">
    <source>
        <dbReference type="PROSITE" id="PS50940"/>
    </source>
</evidence>
<dbReference type="GO" id="GO:0030170">
    <property type="term" value="F:pyridoxal phosphate binding"/>
    <property type="evidence" value="ECO:0007669"/>
    <property type="project" value="UniProtKB-UniRule"/>
</dbReference>
<keyword evidence="5" id="KW-1185">Reference proteome</keyword>
<dbReference type="OrthoDB" id="10264196at2759"/>
<dbReference type="Gene3D" id="2.170.140.10">
    <property type="entry name" value="Chitin binding domain"/>
    <property type="match status" value="2"/>
</dbReference>
<dbReference type="PROSITE" id="PS01211">
    <property type="entry name" value="UPF0001"/>
    <property type="match status" value="1"/>
</dbReference>
<dbReference type="CDD" id="cd06822">
    <property type="entry name" value="PLPDE_III_YBL036c_euk"/>
    <property type="match status" value="1"/>
</dbReference>
<feature type="domain" description="Chitin-binding type-2" evidence="3">
    <location>
        <begin position="717"/>
        <end position="780"/>
    </location>
</feature>
<dbReference type="PROSITE" id="PS50940">
    <property type="entry name" value="CHIT_BIND_II"/>
    <property type="match status" value="1"/>
</dbReference>
<dbReference type="InterPro" id="IPR011078">
    <property type="entry name" value="PyrdxlP_homeostasis"/>
</dbReference>
<dbReference type="AlphaFoldDB" id="A0A7R8X3F5"/>
<dbReference type="Pfam" id="PF01168">
    <property type="entry name" value="Ala_racemase_N"/>
    <property type="match status" value="1"/>
</dbReference>
<dbReference type="InterPro" id="IPR036508">
    <property type="entry name" value="Chitin-bd_dom_sf"/>
</dbReference>
<reference evidence="4" key="1">
    <citation type="submission" date="2020-11" db="EMBL/GenBank/DDBJ databases">
        <authorList>
            <person name="Tran Van P."/>
        </authorList>
    </citation>
    <scope>NUCLEOTIDE SEQUENCE</scope>
</reference>
<dbReference type="Pfam" id="PF01607">
    <property type="entry name" value="CBM_14"/>
    <property type="match status" value="1"/>
</dbReference>
<gene>
    <name evidence="4" type="ORF">DSTB1V02_LOCUS2054</name>
</gene>
<evidence type="ECO:0000256" key="2">
    <source>
        <dbReference type="HAMAP-Rule" id="MF_03225"/>
    </source>
</evidence>
<comment type="similarity">
    <text evidence="2">Belongs to the pyridoxal phosphate-binding protein YggS/PROSC family.</text>
</comment>
<evidence type="ECO:0000313" key="5">
    <source>
        <dbReference type="Proteomes" id="UP000677054"/>
    </source>
</evidence>
<dbReference type="EMBL" id="LR899731">
    <property type="protein sequence ID" value="CAD7242081.1"/>
    <property type="molecule type" value="Genomic_DNA"/>
</dbReference>
<dbReference type="NCBIfam" id="TIGR00044">
    <property type="entry name" value="YggS family pyridoxal phosphate-dependent enzyme"/>
    <property type="match status" value="1"/>
</dbReference>
<organism evidence="4">
    <name type="scientific">Darwinula stevensoni</name>
    <dbReference type="NCBI Taxonomy" id="69355"/>
    <lineage>
        <taxon>Eukaryota</taxon>
        <taxon>Metazoa</taxon>
        <taxon>Ecdysozoa</taxon>
        <taxon>Arthropoda</taxon>
        <taxon>Crustacea</taxon>
        <taxon>Oligostraca</taxon>
        <taxon>Ostracoda</taxon>
        <taxon>Podocopa</taxon>
        <taxon>Podocopida</taxon>
        <taxon>Darwinulocopina</taxon>
        <taxon>Darwinuloidea</taxon>
        <taxon>Darwinulidae</taxon>
        <taxon>Darwinula</taxon>
    </lineage>
</organism>
<dbReference type="PANTHER" id="PTHR10146:SF14">
    <property type="entry name" value="PYRIDOXAL PHOSPHATE HOMEOSTASIS PROTEIN"/>
    <property type="match status" value="1"/>
</dbReference>
<dbReference type="GO" id="GO:0005576">
    <property type="term" value="C:extracellular region"/>
    <property type="evidence" value="ECO:0007669"/>
    <property type="project" value="InterPro"/>
</dbReference>
<dbReference type="EMBL" id="CAJPEV010000214">
    <property type="protein sequence ID" value="CAG0882467.1"/>
    <property type="molecule type" value="Genomic_DNA"/>
</dbReference>
<dbReference type="InterPro" id="IPR001608">
    <property type="entry name" value="Ala_racemase_N"/>
</dbReference>
<sequence length="789" mass="88919">MTRFMAEIKSIEKALASVEARIKAACLRRSSELSRFSVNLVAVSKTKPVSQILEAYRAGQQTFGENYVQELVDKTNDSQILSSAPDIKWHFIGHLQRNKVSKLLSCPNLRVVETVDSEKLATALENGCEKLQREDPLEVMIQVNTSQEESKSGVSPENVISLYTYMRKNCPHLKILGLMTIGAYDFDVSSGPNPDFISLMKCRQNVCDSMGIPLDQVGLSMGMSADFEHAVSDQGISYPLENGKSEINFLSRLSWGAPMYVWALPSSVQDKRSSWEDPRKELSAYVRESSSGSESTDLMAFHGKKASKNLGKVTISRIHTMNQVNNDMRSELWNLGYTLFPLKRLLNPTSEPTLAITKGAIDKGSTKHPRHSHITPRDITFPASSQGLELLKQHLAFIDWNQHKERDIKWHHLGGRYQQGISCQDLKQQETEQLQITEVTKTPQSIYAIEFWKPSVEQVQKTMDTQNLIWVSQNWQVGQDSHVQRKMSKKQEQGKNKKVRQALPYEQVADWGKVIAYGAEDVFNHVCQKEGFNRDPEYCSRVAECIQRPPTGDKPEGFMYTLRQCDMGLNWDMTTLSCRQASQVDCSILEADIIRHTQHPKEPISKESNETSVIPGVSAQLLEALTSLNQKEIHKLLEGNEDESWSSAKNSTHSMKNLTTLDKLNSILTAITMMGLANTLKDIPLKAISLADYDDNDFFAHPPILMNADPVIGVHNLQECFTEDLYPDPDNCSKYYRCIKDADGLGWRFSFTCQHGLYFDELQRQCVTPEQKGAIFGCSSTLAGNPTKV</sequence>
<evidence type="ECO:0000256" key="1">
    <source>
        <dbReference type="ARBA" id="ARBA00022898"/>
    </source>
</evidence>
<name>A0A7R8X3F5_9CRUS</name>
<dbReference type="InterPro" id="IPR002557">
    <property type="entry name" value="Chitin-bd_dom"/>
</dbReference>
<dbReference type="SUPFAM" id="SSF51419">
    <property type="entry name" value="PLP-binding barrel"/>
    <property type="match status" value="1"/>
</dbReference>
<dbReference type="Proteomes" id="UP000677054">
    <property type="component" value="Unassembled WGS sequence"/>
</dbReference>
<dbReference type="SUPFAM" id="SSF57625">
    <property type="entry name" value="Invertebrate chitin-binding proteins"/>
    <property type="match status" value="2"/>
</dbReference>
<comment type="function">
    <text evidence="2">Pyridoxal 5'-phosphate (PLP)-binding protein, which may be involved in intracellular homeostatic regulation of pyridoxal 5'-phosphate (PLP), the active form of vitamin B6.</text>
</comment>